<organism evidence="1">
    <name type="scientific">Streptomyces sp. R08</name>
    <dbReference type="NCBI Taxonomy" id="3238624"/>
    <lineage>
        <taxon>Bacteria</taxon>
        <taxon>Bacillati</taxon>
        <taxon>Actinomycetota</taxon>
        <taxon>Actinomycetes</taxon>
        <taxon>Kitasatosporales</taxon>
        <taxon>Streptomycetaceae</taxon>
        <taxon>Streptomyces</taxon>
    </lineage>
</organism>
<dbReference type="RefSeq" id="WP_369190128.1">
    <property type="nucleotide sequence ID" value="NZ_CP163431.1"/>
</dbReference>
<dbReference type="EMBL" id="CP163431">
    <property type="protein sequence ID" value="XDQ04616.1"/>
    <property type="molecule type" value="Genomic_DNA"/>
</dbReference>
<name>A0AB39MHC1_9ACTN</name>
<dbReference type="AlphaFoldDB" id="A0AB39MHC1"/>
<gene>
    <name evidence="1" type="ORF">AB5J58_32620</name>
</gene>
<accession>A0AB39MHC1</accession>
<evidence type="ECO:0000313" key="1">
    <source>
        <dbReference type="EMBL" id="XDQ04616.1"/>
    </source>
</evidence>
<sequence>MRRDYYRANSEYPERQDHFHLSSRYLPSGRVRVTMYEIAGNSRGGTLDKTKVDFDNVLEVLDTAREIDESLRAEGWELWTKPKR</sequence>
<reference evidence="1" key="1">
    <citation type="submission" date="2024-07" db="EMBL/GenBank/DDBJ databases">
        <authorList>
            <person name="Yu S.T."/>
        </authorList>
    </citation>
    <scope>NUCLEOTIDE SEQUENCE</scope>
    <source>
        <strain evidence="1">R08</strain>
    </source>
</reference>
<proteinExistence type="predicted"/>
<protein>
    <submittedName>
        <fullName evidence="1">Uncharacterized protein</fullName>
    </submittedName>
</protein>